<evidence type="ECO:0000313" key="1">
    <source>
        <dbReference type="EMBL" id="KAJ1151761.1"/>
    </source>
</evidence>
<dbReference type="InterPro" id="IPR042566">
    <property type="entry name" value="L1_C"/>
</dbReference>
<organism evidence="1 2">
    <name type="scientific">Pleurodeles waltl</name>
    <name type="common">Iberian ribbed newt</name>
    <dbReference type="NCBI Taxonomy" id="8319"/>
    <lineage>
        <taxon>Eukaryota</taxon>
        <taxon>Metazoa</taxon>
        <taxon>Chordata</taxon>
        <taxon>Craniata</taxon>
        <taxon>Vertebrata</taxon>
        <taxon>Euteleostomi</taxon>
        <taxon>Amphibia</taxon>
        <taxon>Batrachia</taxon>
        <taxon>Caudata</taxon>
        <taxon>Salamandroidea</taxon>
        <taxon>Salamandridae</taxon>
        <taxon>Pleurodelinae</taxon>
        <taxon>Pleurodeles</taxon>
    </lineage>
</organism>
<evidence type="ECO:0000313" key="2">
    <source>
        <dbReference type="Proteomes" id="UP001066276"/>
    </source>
</evidence>
<comment type="caution">
    <text evidence="1">The sequence shown here is derived from an EMBL/GenBank/DDBJ whole genome shotgun (WGS) entry which is preliminary data.</text>
</comment>
<accession>A0AAV7RG00</accession>
<reference evidence="1" key="1">
    <citation type="journal article" date="2022" name="bioRxiv">
        <title>Sequencing and chromosome-scale assembly of the giantPleurodeles waltlgenome.</title>
        <authorList>
            <person name="Brown T."/>
            <person name="Elewa A."/>
            <person name="Iarovenko S."/>
            <person name="Subramanian E."/>
            <person name="Araus A.J."/>
            <person name="Petzold A."/>
            <person name="Susuki M."/>
            <person name="Suzuki K.-i.T."/>
            <person name="Hayashi T."/>
            <person name="Toyoda A."/>
            <person name="Oliveira C."/>
            <person name="Osipova E."/>
            <person name="Leigh N.D."/>
            <person name="Simon A."/>
            <person name="Yun M.H."/>
        </authorList>
    </citation>
    <scope>NUCLEOTIDE SEQUENCE</scope>
    <source>
        <strain evidence="1">20211129_DDA</strain>
        <tissue evidence="1">Liver</tissue>
    </source>
</reference>
<dbReference type="EMBL" id="JANPWB010000009">
    <property type="protein sequence ID" value="KAJ1151761.1"/>
    <property type="molecule type" value="Genomic_DNA"/>
</dbReference>
<proteinExistence type="predicted"/>
<name>A0AAV7RG00_PLEWA</name>
<gene>
    <name evidence="1" type="ORF">NDU88_004541</name>
</gene>
<dbReference type="Proteomes" id="UP001066276">
    <property type="component" value="Chromosome 5"/>
</dbReference>
<sequence length="80" mass="9200">MHQLLLAAQSHCLFRTEGYEIRITADFSKETNDRQKAFLSLRSQIHQLDVKYGLFDRQGCGSPKMGCPRTFMNQRTSGFS</sequence>
<keyword evidence="2" id="KW-1185">Reference proteome</keyword>
<protein>
    <submittedName>
        <fullName evidence="1">Uncharacterized protein</fullName>
    </submittedName>
</protein>
<dbReference type="Gene3D" id="3.30.250.20">
    <property type="entry name" value="L1 transposable element, C-terminal domain"/>
    <property type="match status" value="1"/>
</dbReference>
<dbReference type="AlphaFoldDB" id="A0AAV7RG00"/>